<dbReference type="EMBL" id="ML986688">
    <property type="protein sequence ID" value="KAF2260147.1"/>
    <property type="molecule type" value="Genomic_DNA"/>
</dbReference>
<dbReference type="Gene3D" id="3.30.40.10">
    <property type="entry name" value="Zinc/RING finger domain, C3HC4 (zinc finger)"/>
    <property type="match status" value="1"/>
</dbReference>
<dbReference type="SMART" id="SM00356">
    <property type="entry name" value="ZnF_C3H1"/>
    <property type="match status" value="3"/>
</dbReference>
<evidence type="ECO:0000313" key="15">
    <source>
        <dbReference type="EMBL" id="KAF2260147.1"/>
    </source>
</evidence>
<organism evidence="15 16">
    <name type="scientific">Lojkania enalia</name>
    <dbReference type="NCBI Taxonomy" id="147567"/>
    <lineage>
        <taxon>Eukaryota</taxon>
        <taxon>Fungi</taxon>
        <taxon>Dikarya</taxon>
        <taxon>Ascomycota</taxon>
        <taxon>Pezizomycotina</taxon>
        <taxon>Dothideomycetes</taxon>
        <taxon>Pleosporomycetidae</taxon>
        <taxon>Pleosporales</taxon>
        <taxon>Pleosporales incertae sedis</taxon>
        <taxon>Lojkania</taxon>
    </lineage>
</organism>
<dbReference type="GO" id="GO:0043130">
    <property type="term" value="F:ubiquitin binding"/>
    <property type="evidence" value="ECO:0007669"/>
    <property type="project" value="TreeGrafter"/>
</dbReference>
<name>A0A9P4K2K2_9PLEO</name>
<evidence type="ECO:0000256" key="8">
    <source>
        <dbReference type="PROSITE-ProRule" id="PRU00176"/>
    </source>
</evidence>
<dbReference type="GO" id="GO:0000151">
    <property type="term" value="C:ubiquitin ligase complex"/>
    <property type="evidence" value="ECO:0007669"/>
    <property type="project" value="TreeGrafter"/>
</dbReference>
<dbReference type="PANTHER" id="PTHR22770">
    <property type="entry name" value="UBIQUITIN CONJUGATING ENZYME 7 INTERACTING PROTEIN-RELATED"/>
    <property type="match status" value="1"/>
</dbReference>
<dbReference type="InterPro" id="IPR001841">
    <property type="entry name" value="Znf_RING"/>
</dbReference>
<dbReference type="GO" id="GO:0097039">
    <property type="term" value="P:protein linear polyubiquitination"/>
    <property type="evidence" value="ECO:0007669"/>
    <property type="project" value="TreeGrafter"/>
</dbReference>
<evidence type="ECO:0000256" key="10">
    <source>
        <dbReference type="SAM" id="MobiDB-lite"/>
    </source>
</evidence>
<dbReference type="InterPro" id="IPR051628">
    <property type="entry name" value="LUBAC_E3_Ligases"/>
</dbReference>
<dbReference type="InterPro" id="IPR000571">
    <property type="entry name" value="Znf_CCCH"/>
</dbReference>
<dbReference type="GO" id="GO:0008270">
    <property type="term" value="F:zinc ion binding"/>
    <property type="evidence" value="ECO:0007669"/>
    <property type="project" value="UniProtKB-KW"/>
</dbReference>
<feature type="region of interest" description="Disordered" evidence="10">
    <location>
        <begin position="24"/>
        <end position="51"/>
    </location>
</feature>
<feature type="compositionally biased region" description="Low complexity" evidence="10">
    <location>
        <begin position="39"/>
        <end position="51"/>
    </location>
</feature>
<dbReference type="GO" id="GO:0003723">
    <property type="term" value="F:RNA binding"/>
    <property type="evidence" value="ECO:0007669"/>
    <property type="project" value="UniProtKB-UniRule"/>
</dbReference>
<dbReference type="PROSITE" id="PS00518">
    <property type="entry name" value="ZF_RING_1"/>
    <property type="match status" value="1"/>
</dbReference>
<keyword evidence="3 9" id="KW-0479">Metal-binding</keyword>
<dbReference type="Pfam" id="PF22191">
    <property type="entry name" value="IBR_1"/>
    <property type="match status" value="1"/>
</dbReference>
<dbReference type="GO" id="GO:0043161">
    <property type="term" value="P:proteasome-mediated ubiquitin-dependent protein catabolic process"/>
    <property type="evidence" value="ECO:0007669"/>
    <property type="project" value="TreeGrafter"/>
</dbReference>
<dbReference type="PROSITE" id="PS00028">
    <property type="entry name" value="ZINC_FINGER_C2H2_1"/>
    <property type="match status" value="1"/>
</dbReference>
<evidence type="ECO:0000256" key="9">
    <source>
        <dbReference type="PROSITE-ProRule" id="PRU00723"/>
    </source>
</evidence>
<evidence type="ECO:0000256" key="2">
    <source>
        <dbReference type="ARBA" id="ARBA00022679"/>
    </source>
</evidence>
<evidence type="ECO:0000256" key="4">
    <source>
        <dbReference type="ARBA" id="ARBA00022737"/>
    </source>
</evidence>
<dbReference type="Proteomes" id="UP000800093">
    <property type="component" value="Unassembled WGS sequence"/>
</dbReference>
<keyword evidence="8" id="KW-0694">RNA-binding</keyword>
<keyword evidence="2" id="KW-0808">Transferase</keyword>
<dbReference type="InterPro" id="IPR035979">
    <property type="entry name" value="RBD_domain_sf"/>
</dbReference>
<feature type="compositionally biased region" description="Polar residues" evidence="10">
    <location>
        <begin position="26"/>
        <end position="38"/>
    </location>
</feature>
<dbReference type="InterPro" id="IPR017907">
    <property type="entry name" value="Znf_RING_CS"/>
</dbReference>
<dbReference type="InterPro" id="IPR013087">
    <property type="entry name" value="Znf_C2H2_type"/>
</dbReference>
<feature type="domain" description="C3H1-type" evidence="13">
    <location>
        <begin position="53"/>
        <end position="80"/>
    </location>
</feature>
<keyword evidence="5 9" id="KW-0863">Zinc-finger</keyword>
<dbReference type="Gene3D" id="1.20.120.1750">
    <property type="match status" value="1"/>
</dbReference>
<evidence type="ECO:0000259" key="12">
    <source>
        <dbReference type="PROSITE" id="PS50102"/>
    </source>
</evidence>
<evidence type="ECO:0000313" key="16">
    <source>
        <dbReference type="Proteomes" id="UP000800093"/>
    </source>
</evidence>
<feature type="domain" description="RRM" evidence="12">
    <location>
        <begin position="285"/>
        <end position="394"/>
    </location>
</feature>
<dbReference type="SUPFAM" id="SSF90229">
    <property type="entry name" value="CCCH zinc finger"/>
    <property type="match status" value="1"/>
</dbReference>
<dbReference type="CDD" id="cd00590">
    <property type="entry name" value="RRM_SF"/>
    <property type="match status" value="1"/>
</dbReference>
<evidence type="ECO:0000259" key="14">
    <source>
        <dbReference type="PROSITE" id="PS51873"/>
    </source>
</evidence>
<dbReference type="InterPro" id="IPR000504">
    <property type="entry name" value="RRM_dom"/>
</dbReference>
<dbReference type="Gene3D" id="3.30.70.330">
    <property type="match status" value="1"/>
</dbReference>
<evidence type="ECO:0000259" key="13">
    <source>
        <dbReference type="PROSITE" id="PS50103"/>
    </source>
</evidence>
<gene>
    <name evidence="15" type="ORF">CC78DRAFT_590584</name>
</gene>
<dbReference type="Pfam" id="PF01485">
    <property type="entry name" value="IBR"/>
    <property type="match status" value="1"/>
</dbReference>
<feature type="zinc finger region" description="C3H1-type" evidence="9">
    <location>
        <begin position="53"/>
        <end position="80"/>
    </location>
</feature>
<dbReference type="PROSITE" id="PS50089">
    <property type="entry name" value="ZF_RING_2"/>
    <property type="match status" value="1"/>
</dbReference>
<sequence>MAICRYYQQGHCLNGDTCYYQHPSGRPQQSSSTPPLNISASSFRPSSRSPAYPHAKTPCVFFQQGSCKKGFLCKYEHEVAAVAPPTVPKDGRSHVVCTFFQRNACKKGDTYITLRSIGGAKVTFGSGAAVSVVSLSSDFSAVLMSNIPVDVPVPSILGVLATYGFPDLPSECVQLRQLPNSRQAAHIKVANPDFAGDFLHRASSNIDFMGTSVQISLVQLAGHSDSSMNKLQLCGVHCSWYNPSKAAYLHFGNDDIARNALKNTEKRKHRQLHGRNVTFKYQPVRSLQVGNLDPRTTKEELERFLPRPLPREIVWGSLSHVMTAEQMQEQVKASLEARGELTDWVLSTQKGGPRVKATAKFTKPESARAAVKELNGTPIDRTSNDLLRVALVTSIKFSVSDRVLKTVRAELDTLAEKSWKSGYVTIKMYENIGKPYTQIRVYGESKDSVARAKASVEQLLAGHVAVYMDAAISDAFFFMPSSDSFLEDIMKTFRVLIIRDLRRMVLRIYGDAKAIARTQDRLIDKVRELEVQSHPIPLDPTSWRVAMKGGLREVISRFGKDKVKIDVVSNPKRIIVKGSEKERSEALEILQQYSTRPLEQHTSALSVDDSEELCPVCWTPPDEPFKTGCRHTYCRSCLESQCTSAGEGDFPICCLGDSTNCGKPLSLPELSDVLPLNTYEVLLRSSFNGYIRRRPTEFHYCPTPDCDHFYRSANASKPRIFDCDGCLSSICTGCHNTTHDGMSCETYKNMMKTATDGLEEFAKWKENNDVRDCPKCGVPIEKSEGCNHMHCRSCDTHICWFCMKTFRNGQETYKHMGNRHTEGGWLF</sequence>
<dbReference type="Gene3D" id="3.30.1370.210">
    <property type="match status" value="1"/>
</dbReference>
<dbReference type="CDD" id="cd20335">
    <property type="entry name" value="BRcat_RBR"/>
    <property type="match status" value="1"/>
</dbReference>
<comment type="pathway">
    <text evidence="1">Protein modification; protein ubiquitination.</text>
</comment>
<feature type="zinc finger region" description="C3H1-type" evidence="9">
    <location>
        <begin position="1"/>
        <end position="25"/>
    </location>
</feature>
<dbReference type="PROSITE" id="PS50103">
    <property type="entry name" value="ZF_C3H1"/>
    <property type="match status" value="2"/>
</dbReference>
<evidence type="ECO:0000256" key="7">
    <source>
        <dbReference type="ARBA" id="ARBA00022833"/>
    </source>
</evidence>
<dbReference type="InterPro" id="IPR012677">
    <property type="entry name" value="Nucleotide-bd_a/b_plait_sf"/>
</dbReference>
<keyword evidence="7 9" id="KW-0862">Zinc</keyword>
<keyword evidence="6" id="KW-0833">Ubl conjugation pathway</keyword>
<dbReference type="InterPro" id="IPR036855">
    <property type="entry name" value="Znf_CCCH_sf"/>
</dbReference>
<dbReference type="OrthoDB" id="10009520at2759"/>
<dbReference type="PANTHER" id="PTHR22770:SF13">
    <property type="entry name" value="RING-TYPE DOMAIN-CONTAINING PROTEIN"/>
    <property type="match status" value="1"/>
</dbReference>
<reference evidence="16" key="1">
    <citation type="journal article" date="2020" name="Stud. Mycol.">
        <title>101 Dothideomycetes genomes: A test case for predicting lifestyles and emergence of pathogens.</title>
        <authorList>
            <person name="Haridas S."/>
            <person name="Albert R."/>
            <person name="Binder M."/>
            <person name="Bloem J."/>
            <person name="LaButti K."/>
            <person name="Salamov A."/>
            <person name="Andreopoulos B."/>
            <person name="Baker S."/>
            <person name="Barry K."/>
            <person name="Bills G."/>
            <person name="Bluhm B."/>
            <person name="Cannon C."/>
            <person name="Castanera R."/>
            <person name="Culley D."/>
            <person name="Daum C."/>
            <person name="Ezra D."/>
            <person name="Gonzalez J."/>
            <person name="Henrissat B."/>
            <person name="Kuo A."/>
            <person name="Liang C."/>
            <person name="Lipzen A."/>
            <person name="Lutzoni F."/>
            <person name="Magnuson J."/>
            <person name="Mondo S."/>
            <person name="Nolan M."/>
            <person name="Ohm R."/>
            <person name="Pangilinan J."/>
            <person name="Park H.-J."/>
            <person name="Ramirez L."/>
            <person name="Alfaro M."/>
            <person name="Sun H."/>
            <person name="Tritt A."/>
            <person name="Yoshinaga Y."/>
            <person name="Zwiers L.-H."/>
            <person name="Turgeon B."/>
            <person name="Goodwin S."/>
            <person name="Spatafora J."/>
            <person name="Crous P."/>
            <person name="Grigoriev I."/>
        </authorList>
    </citation>
    <scope>NUCLEOTIDE SEQUENCE [LARGE SCALE GENOMIC DNA]</scope>
    <source>
        <strain evidence="16">CBS 304.66</strain>
    </source>
</reference>
<dbReference type="InterPro" id="IPR044066">
    <property type="entry name" value="TRIAD_supradom"/>
</dbReference>
<evidence type="ECO:0000256" key="3">
    <source>
        <dbReference type="ARBA" id="ARBA00022723"/>
    </source>
</evidence>
<evidence type="ECO:0000256" key="5">
    <source>
        <dbReference type="ARBA" id="ARBA00022771"/>
    </source>
</evidence>
<evidence type="ECO:0000256" key="6">
    <source>
        <dbReference type="ARBA" id="ARBA00022786"/>
    </source>
</evidence>
<comment type="caution">
    <text evidence="15">The sequence shown here is derived from an EMBL/GenBank/DDBJ whole genome shotgun (WGS) entry which is preliminary data.</text>
</comment>
<dbReference type="SUPFAM" id="SSF57850">
    <property type="entry name" value="RING/U-box"/>
    <property type="match status" value="2"/>
</dbReference>
<dbReference type="PROSITE" id="PS50102">
    <property type="entry name" value="RRM"/>
    <property type="match status" value="1"/>
</dbReference>
<evidence type="ECO:0000259" key="11">
    <source>
        <dbReference type="PROSITE" id="PS50089"/>
    </source>
</evidence>
<dbReference type="AlphaFoldDB" id="A0A9P4K2K2"/>
<keyword evidence="16" id="KW-1185">Reference proteome</keyword>
<feature type="domain" description="RING-type" evidence="14">
    <location>
        <begin position="610"/>
        <end position="826"/>
    </location>
</feature>
<feature type="domain" description="C3H1-type" evidence="13">
    <location>
        <begin position="1"/>
        <end position="25"/>
    </location>
</feature>
<proteinExistence type="predicted"/>
<feature type="domain" description="RING-type" evidence="11">
    <location>
        <begin position="614"/>
        <end position="653"/>
    </location>
</feature>
<accession>A0A9P4K2K2</accession>
<dbReference type="CDD" id="cd22585">
    <property type="entry name" value="Rcat_RBR_DEAH12-like"/>
    <property type="match status" value="1"/>
</dbReference>
<dbReference type="SMART" id="SM00647">
    <property type="entry name" value="IBR"/>
    <property type="match status" value="2"/>
</dbReference>
<evidence type="ECO:0000256" key="1">
    <source>
        <dbReference type="ARBA" id="ARBA00004906"/>
    </source>
</evidence>
<dbReference type="SUPFAM" id="SSF54928">
    <property type="entry name" value="RNA-binding domain, RBD"/>
    <property type="match status" value="1"/>
</dbReference>
<keyword evidence="4" id="KW-0677">Repeat</keyword>
<dbReference type="InterPro" id="IPR013083">
    <property type="entry name" value="Znf_RING/FYVE/PHD"/>
</dbReference>
<dbReference type="GO" id="GO:0004842">
    <property type="term" value="F:ubiquitin-protein transferase activity"/>
    <property type="evidence" value="ECO:0007669"/>
    <property type="project" value="TreeGrafter"/>
</dbReference>
<dbReference type="PROSITE" id="PS51873">
    <property type="entry name" value="TRIAD"/>
    <property type="match status" value="1"/>
</dbReference>
<protein>
    <submittedName>
        <fullName evidence="15">Uncharacterized protein</fullName>
    </submittedName>
</protein>
<dbReference type="InterPro" id="IPR002867">
    <property type="entry name" value="IBR_dom"/>
</dbReference>